<dbReference type="Proteomes" id="UP001170624">
    <property type="component" value="Unassembled WGS sequence"/>
</dbReference>
<evidence type="ECO:0000313" key="1">
    <source>
        <dbReference type="EMBL" id="MDO6544285.1"/>
    </source>
</evidence>
<comment type="caution">
    <text evidence="1">The sequence shown here is derived from an EMBL/GenBank/DDBJ whole genome shotgun (WGS) entry which is preliminary data.</text>
</comment>
<dbReference type="EMBL" id="JAUOPU010000022">
    <property type="protein sequence ID" value="MDO6544285.1"/>
    <property type="molecule type" value="Genomic_DNA"/>
</dbReference>
<accession>A0AAW7YCA8</accession>
<name>A0AAW7YCA8_9GAMM</name>
<organism evidence="1 2">
    <name type="scientific">Photobacterium sanguinicancri</name>
    <dbReference type="NCBI Taxonomy" id="875932"/>
    <lineage>
        <taxon>Bacteria</taxon>
        <taxon>Pseudomonadati</taxon>
        <taxon>Pseudomonadota</taxon>
        <taxon>Gammaproteobacteria</taxon>
        <taxon>Vibrionales</taxon>
        <taxon>Vibrionaceae</taxon>
        <taxon>Photobacterium</taxon>
    </lineage>
</organism>
<proteinExistence type="predicted"/>
<sequence>MFDQLNFKTVTTAGRSTSNDPVSITHSHKTKKNEILFRLSRETMDKCGFTYGCKVHIQFAAEGTVCRILKSDASGAMKLGQQTKDNESSAGIVRLTYKDVLPNFLKIESEKDAKEYVRVRYINQDDMIQYEDDTLTFQLKRIEAEQKKS</sequence>
<evidence type="ECO:0008006" key="3">
    <source>
        <dbReference type="Google" id="ProtNLM"/>
    </source>
</evidence>
<evidence type="ECO:0000313" key="2">
    <source>
        <dbReference type="Proteomes" id="UP001170624"/>
    </source>
</evidence>
<dbReference type="RefSeq" id="WP_303500674.1">
    <property type="nucleotide sequence ID" value="NZ_JAUOPU010000022.1"/>
</dbReference>
<gene>
    <name evidence="1" type="ORF">Q4568_17225</name>
</gene>
<reference evidence="1" key="1">
    <citation type="submission" date="2023-07" db="EMBL/GenBank/DDBJ databases">
        <title>Genome content predicts the carbon catabolic preferences of heterotrophic bacteria.</title>
        <authorList>
            <person name="Gralka M."/>
        </authorList>
    </citation>
    <scope>NUCLEOTIDE SEQUENCE</scope>
    <source>
        <strain evidence="1">G2M05</strain>
    </source>
</reference>
<dbReference type="AlphaFoldDB" id="A0AAW7YCA8"/>
<protein>
    <recommendedName>
        <fullName evidence="3">PilZ domain-containing protein</fullName>
    </recommendedName>
</protein>